<evidence type="ECO:0000256" key="2">
    <source>
        <dbReference type="ARBA" id="ARBA00012438"/>
    </source>
</evidence>
<dbReference type="GO" id="GO:0016301">
    <property type="term" value="F:kinase activity"/>
    <property type="evidence" value="ECO:0007669"/>
    <property type="project" value="UniProtKB-KW"/>
</dbReference>
<keyword evidence="9" id="KW-0812">Transmembrane</keyword>
<keyword evidence="7" id="KW-0067">ATP-binding</keyword>
<keyword evidence="8" id="KW-0902">Two-component regulatory system</keyword>
<dbReference type="InterPro" id="IPR050482">
    <property type="entry name" value="Sensor_HK_TwoCompSys"/>
</dbReference>
<evidence type="ECO:0000313" key="11">
    <source>
        <dbReference type="EMBL" id="MFD2458902.1"/>
    </source>
</evidence>
<feature type="transmembrane region" description="Helical" evidence="9">
    <location>
        <begin position="46"/>
        <end position="66"/>
    </location>
</feature>
<feature type="domain" description="Signal transduction histidine kinase subgroup 3 dimerisation and phosphoacceptor" evidence="10">
    <location>
        <begin position="210"/>
        <end position="274"/>
    </location>
</feature>
<dbReference type="RefSeq" id="WP_345387130.1">
    <property type="nucleotide sequence ID" value="NZ_BAABHG010000002.1"/>
</dbReference>
<dbReference type="Gene3D" id="1.20.5.1930">
    <property type="match status" value="1"/>
</dbReference>
<keyword evidence="9" id="KW-0472">Membrane</keyword>
<accession>A0ABW5GBM2</accession>
<keyword evidence="4" id="KW-0808">Transferase</keyword>
<feature type="transmembrane region" description="Helical" evidence="9">
    <location>
        <begin position="16"/>
        <end position="40"/>
    </location>
</feature>
<proteinExistence type="predicted"/>
<dbReference type="InterPro" id="IPR011712">
    <property type="entry name" value="Sig_transdc_His_kin_sub3_dim/P"/>
</dbReference>
<evidence type="ECO:0000313" key="12">
    <source>
        <dbReference type="Proteomes" id="UP001597419"/>
    </source>
</evidence>
<keyword evidence="6 11" id="KW-0418">Kinase</keyword>
<evidence type="ECO:0000256" key="7">
    <source>
        <dbReference type="ARBA" id="ARBA00022840"/>
    </source>
</evidence>
<reference evidence="12" key="1">
    <citation type="journal article" date="2019" name="Int. J. Syst. Evol. Microbiol.">
        <title>The Global Catalogue of Microorganisms (GCM) 10K type strain sequencing project: providing services to taxonomists for standard genome sequencing and annotation.</title>
        <authorList>
            <consortium name="The Broad Institute Genomics Platform"/>
            <consortium name="The Broad Institute Genome Sequencing Center for Infectious Disease"/>
            <person name="Wu L."/>
            <person name="Ma J."/>
        </authorList>
    </citation>
    <scope>NUCLEOTIDE SEQUENCE [LARGE SCALE GENOMIC DNA]</scope>
    <source>
        <strain evidence="12">CGMCC 4.7643</strain>
    </source>
</reference>
<protein>
    <recommendedName>
        <fullName evidence="2">histidine kinase</fullName>
        <ecNumber evidence="2">2.7.13.3</ecNumber>
    </recommendedName>
</protein>
<dbReference type="CDD" id="cd16917">
    <property type="entry name" value="HATPase_UhpB-NarQ-NarX-like"/>
    <property type="match status" value="1"/>
</dbReference>
<feature type="transmembrane region" description="Helical" evidence="9">
    <location>
        <begin position="154"/>
        <end position="175"/>
    </location>
</feature>
<comment type="caution">
    <text evidence="11">The sequence shown here is derived from an EMBL/GenBank/DDBJ whole genome shotgun (WGS) entry which is preliminary data.</text>
</comment>
<keyword evidence="12" id="KW-1185">Reference proteome</keyword>
<evidence type="ECO:0000256" key="4">
    <source>
        <dbReference type="ARBA" id="ARBA00022679"/>
    </source>
</evidence>
<evidence type="ECO:0000259" key="10">
    <source>
        <dbReference type="Pfam" id="PF07730"/>
    </source>
</evidence>
<keyword evidence="9" id="KW-1133">Transmembrane helix</keyword>
<keyword evidence="5" id="KW-0547">Nucleotide-binding</keyword>
<dbReference type="Proteomes" id="UP001597419">
    <property type="component" value="Unassembled WGS sequence"/>
</dbReference>
<evidence type="ECO:0000256" key="9">
    <source>
        <dbReference type="SAM" id="Phobius"/>
    </source>
</evidence>
<gene>
    <name evidence="11" type="ORF">ACFSYJ_09825</name>
</gene>
<sequence length="406" mass="42782">MAVLRSLSRPGEYRGLPYAVAGVVLTVPATPFALIVGVSVRGTTELRMLGFLVGLGVAMGLFGLLAPARRLSVWLANDVLGARIPPPGPARPAWPDRLRSALWLVVHGALGWLLLGLAGMTLLTGLAGPLIWFSGGERDAIAFYGWKLNIEDGWAGSWTLVLGLVTLLLVAVFCVGGTRLFRLLAPPLLGPSADERAAEAEQRAAVLAQRNRLARELHDSIGHTLTTSTIQAAAAAELIEADPQQARRALGTIEESSRSALEDLDHVLGLLREEPSAKAPQRTLTEIDVLAGRARDAGAEVDLAVTGPLGELPATVSREGYRIVQEGLTNALRHGGDGPVVVVVAAAAAALRIEVVNPLPGTGPRSGRRGLTGLAERVEALRGALHAGPEGELWRLTADIPLRQAR</sequence>
<name>A0ABW5GBM2_9PSEU</name>
<dbReference type="EMBL" id="JBHUKU010000004">
    <property type="protein sequence ID" value="MFD2458902.1"/>
    <property type="molecule type" value="Genomic_DNA"/>
</dbReference>
<evidence type="ECO:0000256" key="3">
    <source>
        <dbReference type="ARBA" id="ARBA00022553"/>
    </source>
</evidence>
<dbReference type="PANTHER" id="PTHR24421:SF10">
    <property type="entry name" value="NITRATE_NITRITE SENSOR PROTEIN NARQ"/>
    <property type="match status" value="1"/>
</dbReference>
<dbReference type="Pfam" id="PF07730">
    <property type="entry name" value="HisKA_3"/>
    <property type="match status" value="1"/>
</dbReference>
<evidence type="ECO:0000256" key="8">
    <source>
        <dbReference type="ARBA" id="ARBA00023012"/>
    </source>
</evidence>
<evidence type="ECO:0000256" key="6">
    <source>
        <dbReference type="ARBA" id="ARBA00022777"/>
    </source>
</evidence>
<organism evidence="11 12">
    <name type="scientific">Amycolatopsis samaneae</name>
    <dbReference type="NCBI Taxonomy" id="664691"/>
    <lineage>
        <taxon>Bacteria</taxon>
        <taxon>Bacillati</taxon>
        <taxon>Actinomycetota</taxon>
        <taxon>Actinomycetes</taxon>
        <taxon>Pseudonocardiales</taxon>
        <taxon>Pseudonocardiaceae</taxon>
        <taxon>Amycolatopsis</taxon>
    </lineage>
</organism>
<evidence type="ECO:0000256" key="1">
    <source>
        <dbReference type="ARBA" id="ARBA00000085"/>
    </source>
</evidence>
<evidence type="ECO:0000256" key="5">
    <source>
        <dbReference type="ARBA" id="ARBA00022741"/>
    </source>
</evidence>
<comment type="catalytic activity">
    <reaction evidence="1">
        <text>ATP + protein L-histidine = ADP + protein N-phospho-L-histidine.</text>
        <dbReference type="EC" id="2.7.13.3"/>
    </reaction>
</comment>
<dbReference type="PANTHER" id="PTHR24421">
    <property type="entry name" value="NITRATE/NITRITE SENSOR PROTEIN NARX-RELATED"/>
    <property type="match status" value="1"/>
</dbReference>
<dbReference type="Gene3D" id="3.30.565.10">
    <property type="entry name" value="Histidine kinase-like ATPase, C-terminal domain"/>
    <property type="match status" value="1"/>
</dbReference>
<dbReference type="EC" id="2.7.13.3" evidence="2"/>
<keyword evidence="3" id="KW-0597">Phosphoprotein</keyword>
<dbReference type="InterPro" id="IPR036890">
    <property type="entry name" value="HATPase_C_sf"/>
</dbReference>
<dbReference type="SUPFAM" id="SSF55874">
    <property type="entry name" value="ATPase domain of HSP90 chaperone/DNA topoisomerase II/histidine kinase"/>
    <property type="match status" value="1"/>
</dbReference>
<feature type="transmembrane region" description="Helical" evidence="9">
    <location>
        <begin position="101"/>
        <end position="134"/>
    </location>
</feature>